<dbReference type="EMBL" id="CP002102">
    <property type="protein sequence ID" value="ADL02602.1"/>
    <property type="molecule type" value="Genomic_DNA"/>
</dbReference>
<evidence type="ECO:0000313" key="2">
    <source>
        <dbReference type="EMBL" id="ADL02602.1"/>
    </source>
</evidence>
<evidence type="ECO:0000256" key="1">
    <source>
        <dbReference type="SAM" id="MobiDB-lite"/>
    </source>
</evidence>
<gene>
    <name evidence="2" type="ordered locus">Bresu_3296</name>
</gene>
<dbReference type="InParanoid" id="D9QG60"/>
<organism evidence="2 3">
    <name type="scientific">Brevundimonas subvibrioides (strain ATCC 15264 / DSM 4735 / LMG 14903 / NBRC 16000 / CB 81)</name>
    <name type="common">Caulobacter subvibrioides</name>
    <dbReference type="NCBI Taxonomy" id="633149"/>
    <lineage>
        <taxon>Bacteria</taxon>
        <taxon>Pseudomonadati</taxon>
        <taxon>Pseudomonadota</taxon>
        <taxon>Alphaproteobacteria</taxon>
        <taxon>Caulobacterales</taxon>
        <taxon>Caulobacteraceae</taxon>
        <taxon>Brevundimonas</taxon>
    </lineage>
</organism>
<proteinExistence type="predicted"/>
<dbReference type="AlphaFoldDB" id="D9QG60"/>
<accession>D9QG60</accession>
<sequence>MWRDLFRRLGAYRGRAGSRADRPVEPDLWETVGRVPRPGSDLLTRIERTALDVYASHGLPTVHGHYRRAPRGRSWTFLGDHLAPEARWALLVDRPPEAGWRYGTLADIGRSGDAEVQAAAALLADCARLQTVLMAGGGPDMLDTLEAAVRLGADWRALEGGRLKVGNTRLRLTAPAEEPDREGPVEARPVRNPRRRTPRAG</sequence>
<dbReference type="KEGG" id="bsb:Bresu_3296"/>
<name>D9QG60_BRESC</name>
<keyword evidence="3" id="KW-1185">Reference proteome</keyword>
<dbReference type="Proteomes" id="UP000002696">
    <property type="component" value="Chromosome"/>
</dbReference>
<reference evidence="3" key="1">
    <citation type="journal article" date="2011" name="J. Bacteriol.">
        <title>Genome sequences of eight morphologically diverse alphaproteobacteria.</title>
        <authorList>
            <consortium name="US DOE Joint Genome Institute"/>
            <person name="Brown P.J."/>
            <person name="Kysela D.T."/>
            <person name="Buechlein A."/>
            <person name="Hemmerich C."/>
            <person name="Brun Y.V."/>
        </authorList>
    </citation>
    <scope>NUCLEOTIDE SEQUENCE [LARGE SCALE GENOMIC DNA]</scope>
    <source>
        <strain evidence="3">ATCC 15264 / DSM 4735 / LMG 14903 / NBRC 16000 / CB 81</strain>
    </source>
</reference>
<evidence type="ECO:0000313" key="3">
    <source>
        <dbReference type="Proteomes" id="UP000002696"/>
    </source>
</evidence>
<feature type="region of interest" description="Disordered" evidence="1">
    <location>
        <begin position="171"/>
        <end position="201"/>
    </location>
</feature>
<protein>
    <submittedName>
        <fullName evidence="2">Uncharacterized protein</fullName>
    </submittedName>
</protein>
<dbReference type="OrthoDB" id="7204447at2"/>
<dbReference type="HOGENOM" id="CLU_1358304_0_0_5"/>
<dbReference type="STRING" id="633149.Bresu_3296"/>
<dbReference type="RefSeq" id="WP_013270702.1">
    <property type="nucleotide sequence ID" value="NC_014375.1"/>
</dbReference>
<feature type="compositionally biased region" description="Basic residues" evidence="1">
    <location>
        <begin position="191"/>
        <end position="201"/>
    </location>
</feature>